<sequence length="402" mass="44230">MDLPGFFIFANNIIHADDTLEGARPVCRRVDSEGQPWPCKFWTNEKGGVTGDLGVRYIRGCVEPVIPNLAPDNPAVLVMDGHGSHFTLELLTYCRSIGLHVVLRPPHTTHILQGEDVVHFGVFKAKYHQNKMMLLAKKVFMGKRRLTVADLLLACRDPWEEAFSLGNCVKAWSEIGVSPFTQKVYWDLLEKKKKKEAIASKANINPENLTIEGMVKIMFNIDPAEVPEQPTVGGRSRKRDRDTLHSCDLWDLPGGATGEECMERVRRKTEARQQKEAAAASKKANTAQRRQAASSAANEQGSRVVSALVHTVQVSYLTRANLEAALQFKGIKWDKKELKPALVKLLQDALALPSDGPIPVLVIPDPPAPALAPAPVAVPAGDADGVEDESENLSEEDDDDLL</sequence>
<reference evidence="3 4" key="1">
    <citation type="journal article" date="2024" name="Science">
        <title>Giant polyketide synthase enzymes in the biosynthesis of giant marine polyether toxins.</title>
        <authorList>
            <person name="Fallon T.R."/>
            <person name="Shende V.V."/>
            <person name="Wierzbicki I.H."/>
            <person name="Pendleton A.L."/>
            <person name="Watervoot N.F."/>
            <person name="Auber R.P."/>
            <person name="Gonzalez D.J."/>
            <person name="Wisecaver J.H."/>
            <person name="Moore B.S."/>
        </authorList>
    </citation>
    <scope>NUCLEOTIDE SEQUENCE [LARGE SCALE GENOMIC DNA]</scope>
    <source>
        <strain evidence="3 4">12B1</strain>
    </source>
</reference>
<feature type="domain" description="DDE-1" evidence="2">
    <location>
        <begin position="33"/>
        <end position="172"/>
    </location>
</feature>
<dbReference type="InterPro" id="IPR004875">
    <property type="entry name" value="DDE_SF_endonuclease_dom"/>
</dbReference>
<evidence type="ECO:0000256" key="1">
    <source>
        <dbReference type="SAM" id="MobiDB-lite"/>
    </source>
</evidence>
<protein>
    <recommendedName>
        <fullName evidence="2">DDE-1 domain-containing protein</fullName>
    </recommendedName>
</protein>
<dbReference type="EMBL" id="JBGBPQ010000003">
    <property type="protein sequence ID" value="KAL1526991.1"/>
    <property type="molecule type" value="Genomic_DNA"/>
</dbReference>
<dbReference type="Proteomes" id="UP001515480">
    <property type="component" value="Unassembled WGS sequence"/>
</dbReference>
<dbReference type="AlphaFoldDB" id="A0AB34K1P6"/>
<proteinExistence type="predicted"/>
<keyword evidence="4" id="KW-1185">Reference proteome</keyword>
<organism evidence="3 4">
    <name type="scientific">Prymnesium parvum</name>
    <name type="common">Toxic golden alga</name>
    <dbReference type="NCBI Taxonomy" id="97485"/>
    <lineage>
        <taxon>Eukaryota</taxon>
        <taxon>Haptista</taxon>
        <taxon>Haptophyta</taxon>
        <taxon>Prymnesiophyceae</taxon>
        <taxon>Prymnesiales</taxon>
        <taxon>Prymnesiaceae</taxon>
        <taxon>Prymnesium</taxon>
    </lineage>
</organism>
<dbReference type="GO" id="GO:0003676">
    <property type="term" value="F:nucleic acid binding"/>
    <property type="evidence" value="ECO:0007669"/>
    <property type="project" value="InterPro"/>
</dbReference>
<feature type="compositionally biased region" description="Low complexity" evidence="1">
    <location>
        <begin position="373"/>
        <end position="383"/>
    </location>
</feature>
<name>A0AB34K1P6_PRYPA</name>
<feature type="region of interest" description="Disordered" evidence="1">
    <location>
        <begin position="369"/>
        <end position="402"/>
    </location>
</feature>
<dbReference type="Pfam" id="PF03184">
    <property type="entry name" value="DDE_1"/>
    <property type="match status" value="1"/>
</dbReference>
<evidence type="ECO:0000313" key="4">
    <source>
        <dbReference type="Proteomes" id="UP001515480"/>
    </source>
</evidence>
<accession>A0AB34K1P6</accession>
<gene>
    <name evidence="3" type="ORF">AB1Y20_015679</name>
</gene>
<feature type="compositionally biased region" description="Low complexity" evidence="1">
    <location>
        <begin position="276"/>
        <end position="297"/>
    </location>
</feature>
<feature type="compositionally biased region" description="Acidic residues" evidence="1">
    <location>
        <begin position="384"/>
        <end position="402"/>
    </location>
</feature>
<comment type="caution">
    <text evidence="3">The sequence shown here is derived from an EMBL/GenBank/DDBJ whole genome shotgun (WGS) entry which is preliminary data.</text>
</comment>
<evidence type="ECO:0000313" key="3">
    <source>
        <dbReference type="EMBL" id="KAL1526991.1"/>
    </source>
</evidence>
<feature type="region of interest" description="Disordered" evidence="1">
    <location>
        <begin position="268"/>
        <end position="301"/>
    </location>
</feature>
<evidence type="ECO:0000259" key="2">
    <source>
        <dbReference type="Pfam" id="PF03184"/>
    </source>
</evidence>